<dbReference type="Pfam" id="PF01602">
    <property type="entry name" value="Adaptin_N"/>
    <property type="match status" value="1"/>
</dbReference>
<dbReference type="InterPro" id="IPR016024">
    <property type="entry name" value="ARM-type_fold"/>
</dbReference>
<dbReference type="GO" id="GO:0016192">
    <property type="term" value="P:vesicle-mediated transport"/>
    <property type="evidence" value="ECO:0007669"/>
    <property type="project" value="InterPro"/>
</dbReference>
<dbReference type="GO" id="GO:0030117">
    <property type="term" value="C:membrane coat"/>
    <property type="evidence" value="ECO:0007669"/>
    <property type="project" value="InterPro"/>
</dbReference>
<dbReference type="InterPro" id="IPR026739">
    <property type="entry name" value="AP_beta"/>
</dbReference>
<dbReference type="Proteomes" id="UP000481861">
    <property type="component" value="Unassembled WGS sequence"/>
</dbReference>
<comment type="subcellular location">
    <subcellularLocation>
        <location evidence="1">Endomembrane system</location>
    </subcellularLocation>
</comment>
<proteinExistence type="inferred from homology"/>
<dbReference type="InterPro" id="IPR011989">
    <property type="entry name" value="ARM-like"/>
</dbReference>
<comment type="function">
    <text evidence="6">Adaptins are components of the adaptor complexes which link clathrin to receptors in coated vesicles. Clathrin-associated protein complexes are believed to interact with the cytoplasmic tails of membrane proteins, leading to their selection and concentration.</text>
</comment>
<keyword evidence="10" id="KW-1185">Reference proteome</keyword>
<feature type="domain" description="Clathrin/coatomer adaptor adaptin-like N-terminal" evidence="8">
    <location>
        <begin position="37"/>
        <end position="544"/>
    </location>
</feature>
<dbReference type="SUPFAM" id="SSF48371">
    <property type="entry name" value="ARM repeat"/>
    <property type="match status" value="1"/>
</dbReference>
<evidence type="ECO:0000313" key="9">
    <source>
        <dbReference type="EMBL" id="KAF2877295.1"/>
    </source>
</evidence>
<evidence type="ECO:0000256" key="6">
    <source>
        <dbReference type="PIRNR" id="PIRNR002291"/>
    </source>
</evidence>
<gene>
    <name evidence="9" type="ORF">BDV95DRAFT_481524</name>
</gene>
<dbReference type="GO" id="GO:0030276">
    <property type="term" value="F:clathrin binding"/>
    <property type="evidence" value="ECO:0007669"/>
    <property type="project" value="InterPro"/>
</dbReference>
<evidence type="ECO:0000256" key="5">
    <source>
        <dbReference type="ARBA" id="ARBA00023136"/>
    </source>
</evidence>
<dbReference type="Gene3D" id="1.25.10.10">
    <property type="entry name" value="Leucine-rich Repeat Variant"/>
    <property type="match status" value="1"/>
</dbReference>
<evidence type="ECO:0000256" key="7">
    <source>
        <dbReference type="SAM" id="MobiDB-lite"/>
    </source>
</evidence>
<keyword evidence="5 6" id="KW-0472">Membrane</keyword>
<organism evidence="9 10">
    <name type="scientific">Massariosphaeria phaeospora</name>
    <dbReference type="NCBI Taxonomy" id="100035"/>
    <lineage>
        <taxon>Eukaryota</taxon>
        <taxon>Fungi</taxon>
        <taxon>Dikarya</taxon>
        <taxon>Ascomycota</taxon>
        <taxon>Pezizomycotina</taxon>
        <taxon>Dothideomycetes</taxon>
        <taxon>Pleosporomycetidae</taxon>
        <taxon>Pleosporales</taxon>
        <taxon>Pleosporales incertae sedis</taxon>
        <taxon>Massariosphaeria</taxon>
    </lineage>
</organism>
<evidence type="ECO:0000256" key="3">
    <source>
        <dbReference type="ARBA" id="ARBA00022448"/>
    </source>
</evidence>
<evidence type="ECO:0000313" key="10">
    <source>
        <dbReference type="Proteomes" id="UP000481861"/>
    </source>
</evidence>
<evidence type="ECO:0000256" key="2">
    <source>
        <dbReference type="ARBA" id="ARBA00006613"/>
    </source>
</evidence>
<keyword evidence="4 6" id="KW-0653">Protein transport</keyword>
<comment type="similarity">
    <text evidence="2 6">Belongs to the adaptor complexes large subunit family.</text>
</comment>
<name>A0A7C8MIN3_9PLEO</name>
<evidence type="ECO:0000256" key="4">
    <source>
        <dbReference type="ARBA" id="ARBA00022927"/>
    </source>
</evidence>
<dbReference type="AlphaFoldDB" id="A0A7C8MIN3"/>
<dbReference type="InterPro" id="IPR002553">
    <property type="entry name" value="Clathrin/coatomer_adapt-like_N"/>
</dbReference>
<dbReference type="InterPro" id="IPR016342">
    <property type="entry name" value="AP_complex_bsu_1_2_4"/>
</dbReference>
<evidence type="ECO:0000256" key="1">
    <source>
        <dbReference type="ARBA" id="ARBA00004308"/>
    </source>
</evidence>
<sequence>MFLPYFFESTRLHHPPSPQGKVAELRLELNSGGKKDKNFSAKKTALKKIVANMTMSNNDMVSLFPDVVGCMHIPSLEIKKMCFLYLVNYARIKPDIALKALPIIQEDMHDSNPLVRALALRTMSYVNVREYVQATIPHLKTLLQDPDPYVRKTAAFCVAKLYDHDRQLVESSNLIDKLNSMLRDENPTVVSSALASLMDIWERSENIKLTIDYASASKIVAILPDCSEWGQTYILEAMMNYVPQDTSEAALLAERISPRLSHSNSAVVLTCIRVILYLMNYIADQKVISSLCNKLSPPLVTLLSKGPEIQYLALRNALLILQRRPEVLRNDIRVFFCKYNDPIYVKVTKLELIFMLATEKNIKEVLTELAEYATEIDVDFVRKSVRAIGKLAIKIPPAAQLCISTLLSLVSTKVSYIVQEGTVVIRNIFRKYPNQYESIISTLCENLDSLDEPEAKAAMIWVIGQYADRIEDSDVLLDDFLDAFREETHEVQLALLTATVKLFIQRPTRGAQLVPKVLKWATEETDNPDLRDRGYMYWRLLSSAPEIAKKVVMGEKPPITAEESEKLDPATLEEMCLNVGTLATVYLKPVNQVFRSARPRKLHDSPALQRHELPTAKAAQLARERAVAERSRIDTNGSGSGSANGSANNVSAAAMNEADLYFAGVGRQSTFGGSPIVGEQGALGAGWVVNQNAPQQVVMSPGGADGGVDLLL</sequence>
<dbReference type="EMBL" id="JAADJZ010000002">
    <property type="protein sequence ID" value="KAF2877295.1"/>
    <property type="molecule type" value="Genomic_DNA"/>
</dbReference>
<dbReference type="GO" id="GO:0006886">
    <property type="term" value="P:intracellular protein transport"/>
    <property type="evidence" value="ECO:0007669"/>
    <property type="project" value="InterPro"/>
</dbReference>
<dbReference type="OrthoDB" id="10254310at2759"/>
<feature type="region of interest" description="Disordered" evidence="7">
    <location>
        <begin position="600"/>
        <end position="646"/>
    </location>
</feature>
<dbReference type="PIRSF" id="PIRSF002291">
    <property type="entry name" value="AP_complex_beta"/>
    <property type="match status" value="1"/>
</dbReference>
<dbReference type="GO" id="GO:0012505">
    <property type="term" value="C:endomembrane system"/>
    <property type="evidence" value="ECO:0007669"/>
    <property type="project" value="UniProtKB-SubCell"/>
</dbReference>
<evidence type="ECO:0000259" key="8">
    <source>
        <dbReference type="Pfam" id="PF01602"/>
    </source>
</evidence>
<feature type="compositionally biased region" description="Basic and acidic residues" evidence="7">
    <location>
        <begin position="622"/>
        <end position="633"/>
    </location>
</feature>
<dbReference type="FunFam" id="1.25.10.10:FF:000044">
    <property type="entry name" value="AP complex subunit beta"/>
    <property type="match status" value="1"/>
</dbReference>
<comment type="caution">
    <text evidence="9">The sequence shown here is derived from an EMBL/GenBank/DDBJ whole genome shotgun (WGS) entry which is preliminary data.</text>
</comment>
<dbReference type="PANTHER" id="PTHR11134">
    <property type="entry name" value="ADAPTOR COMPLEX SUBUNIT BETA FAMILY MEMBER"/>
    <property type="match status" value="1"/>
</dbReference>
<keyword evidence="3 6" id="KW-0813">Transport</keyword>
<protein>
    <recommendedName>
        <fullName evidence="6">AP complex subunit beta</fullName>
    </recommendedName>
</protein>
<accession>A0A7C8MIN3</accession>
<reference evidence="9 10" key="1">
    <citation type="submission" date="2020-01" db="EMBL/GenBank/DDBJ databases">
        <authorList>
            <consortium name="DOE Joint Genome Institute"/>
            <person name="Haridas S."/>
            <person name="Albert R."/>
            <person name="Binder M."/>
            <person name="Bloem J."/>
            <person name="Labutti K."/>
            <person name="Salamov A."/>
            <person name="Andreopoulos B."/>
            <person name="Baker S.E."/>
            <person name="Barry K."/>
            <person name="Bills G."/>
            <person name="Bluhm B.H."/>
            <person name="Cannon C."/>
            <person name="Castanera R."/>
            <person name="Culley D.E."/>
            <person name="Daum C."/>
            <person name="Ezra D."/>
            <person name="Gonzalez J.B."/>
            <person name="Henrissat B."/>
            <person name="Kuo A."/>
            <person name="Liang C."/>
            <person name="Lipzen A."/>
            <person name="Lutzoni F."/>
            <person name="Magnuson J."/>
            <person name="Mondo S."/>
            <person name="Nolan M."/>
            <person name="Ohm R."/>
            <person name="Pangilinan J."/>
            <person name="Park H.-J.H."/>
            <person name="Ramirez L."/>
            <person name="Alfaro M."/>
            <person name="Sun H."/>
            <person name="Tritt A."/>
            <person name="Yoshinaga Y."/>
            <person name="Zwiers L.-H.L."/>
            <person name="Turgeon B.G."/>
            <person name="Goodwin S.B."/>
            <person name="Spatafora J.W."/>
            <person name="Crous P.W."/>
            <person name="Grigoriev I.V."/>
        </authorList>
    </citation>
    <scope>NUCLEOTIDE SEQUENCE [LARGE SCALE GENOMIC DNA]</scope>
    <source>
        <strain evidence="9 10">CBS 611.86</strain>
    </source>
</reference>